<dbReference type="GO" id="GO:0005886">
    <property type="term" value="C:plasma membrane"/>
    <property type="evidence" value="ECO:0007669"/>
    <property type="project" value="UniProtKB-SubCell"/>
</dbReference>
<evidence type="ECO:0000256" key="6">
    <source>
        <dbReference type="ARBA" id="ARBA00022989"/>
    </source>
</evidence>
<dbReference type="InterPro" id="IPR050171">
    <property type="entry name" value="MFS_Transporters"/>
</dbReference>
<keyword evidence="5" id="KW-0571">Peptide transport</keyword>
<dbReference type="PROSITE" id="PS01022">
    <property type="entry name" value="PTR2_1"/>
    <property type="match status" value="1"/>
</dbReference>
<evidence type="ECO:0000256" key="7">
    <source>
        <dbReference type="ARBA" id="ARBA00023136"/>
    </source>
</evidence>
<dbReference type="CDD" id="cd17346">
    <property type="entry name" value="MFS_DtpA_like"/>
    <property type="match status" value="1"/>
</dbReference>
<evidence type="ECO:0000256" key="5">
    <source>
        <dbReference type="ARBA" id="ARBA00022856"/>
    </source>
</evidence>
<evidence type="ECO:0000256" key="2">
    <source>
        <dbReference type="ARBA" id="ARBA00022448"/>
    </source>
</evidence>
<keyword evidence="4 8" id="KW-0812">Transmembrane</keyword>
<feature type="transmembrane region" description="Helical" evidence="8">
    <location>
        <begin position="246"/>
        <end position="268"/>
    </location>
</feature>
<comment type="subcellular location">
    <subcellularLocation>
        <location evidence="1">Cell membrane</location>
        <topology evidence="1">Multi-pass membrane protein</topology>
    </subcellularLocation>
</comment>
<dbReference type="Proteomes" id="UP001218362">
    <property type="component" value="Chromosome"/>
</dbReference>
<feature type="transmembrane region" description="Helical" evidence="8">
    <location>
        <begin position="288"/>
        <end position="311"/>
    </location>
</feature>
<keyword evidence="6 8" id="KW-1133">Transmembrane helix</keyword>
<feature type="transmembrane region" description="Helical" evidence="8">
    <location>
        <begin position="398"/>
        <end position="420"/>
    </location>
</feature>
<dbReference type="InterPro" id="IPR036259">
    <property type="entry name" value="MFS_trans_sf"/>
</dbReference>
<gene>
    <name evidence="9" type="ORF">P0Y56_10505</name>
</gene>
<feature type="transmembrane region" description="Helical" evidence="8">
    <location>
        <begin position="363"/>
        <end position="386"/>
    </location>
</feature>
<feature type="transmembrane region" description="Helical" evidence="8">
    <location>
        <begin position="426"/>
        <end position="447"/>
    </location>
</feature>
<evidence type="ECO:0000313" key="9">
    <source>
        <dbReference type="EMBL" id="WEK45465.1"/>
    </source>
</evidence>
<dbReference type="AlphaFoldDB" id="A0AAJ5X0P7"/>
<dbReference type="Pfam" id="PF00854">
    <property type="entry name" value="PTR2"/>
    <property type="match status" value="2"/>
</dbReference>
<keyword evidence="2" id="KW-0813">Transport</keyword>
<dbReference type="EMBL" id="CP119316">
    <property type="protein sequence ID" value="WEK45465.1"/>
    <property type="molecule type" value="Genomic_DNA"/>
</dbReference>
<feature type="transmembrane region" description="Helical" evidence="8">
    <location>
        <begin position="332"/>
        <end position="351"/>
    </location>
</feature>
<dbReference type="KEGG" id="acob:P0Y56_10505"/>
<dbReference type="GO" id="GO:0006857">
    <property type="term" value="P:oligopeptide transport"/>
    <property type="evidence" value="ECO:0007669"/>
    <property type="project" value="InterPro"/>
</dbReference>
<feature type="transmembrane region" description="Helical" evidence="8">
    <location>
        <begin position="88"/>
        <end position="106"/>
    </location>
</feature>
<feature type="transmembrane region" description="Helical" evidence="8">
    <location>
        <begin position="205"/>
        <end position="226"/>
    </location>
</feature>
<protein>
    <submittedName>
        <fullName evidence="9">Peptide MFS transporter</fullName>
    </submittedName>
</protein>
<keyword evidence="5" id="KW-0653">Protein transport</keyword>
<evidence type="ECO:0000256" key="3">
    <source>
        <dbReference type="ARBA" id="ARBA00022475"/>
    </source>
</evidence>
<proteinExistence type="predicted"/>
<dbReference type="InterPro" id="IPR005279">
    <property type="entry name" value="Dipep/tripep_permease"/>
</dbReference>
<keyword evidence="3" id="KW-1003">Cell membrane</keyword>
<reference evidence="9" key="1">
    <citation type="submission" date="2023-03" db="EMBL/GenBank/DDBJ databases">
        <title>Andean soil-derived lignocellulolytic bacterial consortium as a source of novel taxa and putative plastic-active enzymes.</title>
        <authorList>
            <person name="Diaz-Garcia L."/>
            <person name="Chuvochina M."/>
            <person name="Feuerriegel G."/>
            <person name="Bunk B."/>
            <person name="Sproer C."/>
            <person name="Streit W.R."/>
            <person name="Rodriguez L.M."/>
            <person name="Overmann J."/>
            <person name="Jimenez D.J."/>
        </authorList>
    </citation>
    <scope>NUCLEOTIDE SEQUENCE</scope>
    <source>
        <strain evidence="9">MAG 26</strain>
    </source>
</reference>
<dbReference type="PANTHER" id="PTHR23517">
    <property type="entry name" value="RESISTANCE PROTEIN MDTM, PUTATIVE-RELATED-RELATED"/>
    <property type="match status" value="1"/>
</dbReference>
<accession>A0AAJ5X0P7</accession>
<dbReference type="InterPro" id="IPR000109">
    <property type="entry name" value="POT_fam"/>
</dbReference>
<evidence type="ECO:0000256" key="4">
    <source>
        <dbReference type="ARBA" id="ARBA00022692"/>
    </source>
</evidence>
<evidence type="ECO:0000256" key="1">
    <source>
        <dbReference type="ARBA" id="ARBA00004651"/>
    </source>
</evidence>
<keyword evidence="7 8" id="KW-0472">Membrane</keyword>
<evidence type="ECO:0000313" key="10">
    <source>
        <dbReference type="Proteomes" id="UP001218362"/>
    </source>
</evidence>
<dbReference type="InterPro" id="IPR018456">
    <property type="entry name" value="PTR2_symporter_CS"/>
</dbReference>
<evidence type="ECO:0000256" key="8">
    <source>
        <dbReference type="SAM" id="Phobius"/>
    </source>
</evidence>
<name>A0AAJ5X0P7_9SPHN</name>
<feature type="transmembrane region" description="Helical" evidence="8">
    <location>
        <begin position="118"/>
        <end position="144"/>
    </location>
</feature>
<sequence length="462" mass="49929">MTTIETAFAPAEDRSFFGHPRGLAYLAFTEAWERFSFYGMSGLLLLYLIQRLLTPEVMGGVLGLGAFRSVVEAVTGPLSNQAFASQIYGLYGGLVYFTPMFGGLLADRLLGQRRTVMLGALLMSGGHILMAFDASFLIAAFLLVTGSGCLKGNISAQVGHLYPKEDESRRTRAFAIFSASINFGALTGPLVCAVVAQIWGWHAGFGVASVLMLAALATYVAGRRYLPPDRKRGDGPKHPPLTARDYRIVAGLILVSALAVFPSIAYYQESNAGILMIEESVSRGLFGWTVPTSAFNALDGFFCIVLVPPLVRLWRGQARRGREPGDMSKIAIGFLVTAVANLAIMIPAGWIDADPAVKVSMLWPVALFGLNALGFLYYWPTLLALFSRAAPAAVNATLMGVLFFSLFFANVLIGTFGGWWEEMSHTRFFAFHAALAIVPCAIAILLARPFGRLFAPVPGRTQ</sequence>
<dbReference type="PANTHER" id="PTHR23517:SF15">
    <property type="entry name" value="PROTON-DEPENDENT OLIGOPEPTIDE FAMILY TRANSPORT PROTEIN"/>
    <property type="match status" value="1"/>
</dbReference>
<dbReference type="Gene3D" id="1.20.1250.20">
    <property type="entry name" value="MFS general substrate transporter like domains"/>
    <property type="match status" value="2"/>
</dbReference>
<organism evidence="9 10">
    <name type="scientific">Candidatus Andeanibacterium colombiense</name>
    <dbReference type="NCBI Taxonomy" id="3121345"/>
    <lineage>
        <taxon>Bacteria</taxon>
        <taxon>Pseudomonadati</taxon>
        <taxon>Pseudomonadota</taxon>
        <taxon>Alphaproteobacteria</taxon>
        <taxon>Sphingomonadales</taxon>
        <taxon>Sphingomonadaceae</taxon>
        <taxon>Candidatus Andeanibacterium</taxon>
    </lineage>
</organism>
<dbReference type="NCBIfam" id="TIGR00924">
    <property type="entry name" value="yjdL_sub1_fam"/>
    <property type="match status" value="1"/>
</dbReference>
<feature type="transmembrane region" description="Helical" evidence="8">
    <location>
        <begin position="174"/>
        <end position="199"/>
    </location>
</feature>
<dbReference type="SUPFAM" id="SSF103473">
    <property type="entry name" value="MFS general substrate transporter"/>
    <property type="match status" value="1"/>
</dbReference>
<dbReference type="GO" id="GO:1904680">
    <property type="term" value="F:peptide transmembrane transporter activity"/>
    <property type="evidence" value="ECO:0007669"/>
    <property type="project" value="InterPro"/>
</dbReference>